<dbReference type="InterPro" id="IPR027417">
    <property type="entry name" value="P-loop_NTPase"/>
</dbReference>
<keyword evidence="7 16" id="KW-0479">Metal-binding</keyword>
<feature type="domain" description="C3H1-type" evidence="18">
    <location>
        <begin position="3"/>
        <end position="29"/>
    </location>
</feature>
<protein>
    <recommendedName>
        <fullName evidence="18">C3H1-type domain-containing protein</fullName>
    </recommendedName>
</protein>
<feature type="compositionally biased region" description="Polar residues" evidence="17">
    <location>
        <begin position="135"/>
        <end position="151"/>
    </location>
</feature>
<keyword evidence="16" id="KW-0863">Zinc-finger</keyword>
<dbReference type="InterPro" id="IPR003959">
    <property type="entry name" value="ATPase_AAA_core"/>
</dbReference>
<keyword evidence="14" id="KW-0482">Metalloprotease</keyword>
<keyword evidence="12" id="KW-0809">Transit peptide</keyword>
<dbReference type="Gene3D" id="3.40.50.300">
    <property type="entry name" value="P-loop containing nucleotide triphosphate hydrolases"/>
    <property type="match status" value="1"/>
</dbReference>
<feature type="region of interest" description="Disordered" evidence="17">
    <location>
        <begin position="318"/>
        <end position="499"/>
    </location>
</feature>
<evidence type="ECO:0000256" key="6">
    <source>
        <dbReference type="ARBA" id="ARBA00022692"/>
    </source>
</evidence>
<feature type="compositionally biased region" description="Polar residues" evidence="17">
    <location>
        <begin position="434"/>
        <end position="464"/>
    </location>
</feature>
<dbReference type="Pfam" id="PF17862">
    <property type="entry name" value="AAA_lid_3"/>
    <property type="match status" value="1"/>
</dbReference>
<dbReference type="FunFam" id="1.20.58.760:FF:000002">
    <property type="entry name" value="ATP-dependent zinc metalloprotease FtsH"/>
    <property type="match status" value="1"/>
</dbReference>
<reference evidence="19" key="1">
    <citation type="submission" date="2021-02" db="EMBL/GenBank/DDBJ databases">
        <authorList>
            <person name="Nowell W R."/>
        </authorList>
    </citation>
    <scope>NUCLEOTIDE SEQUENCE</scope>
</reference>
<keyword evidence="6" id="KW-0812">Transmembrane</keyword>
<keyword evidence="8" id="KW-0547">Nucleotide-binding</keyword>
<dbReference type="GO" id="GO:0007005">
    <property type="term" value="P:mitochondrion organization"/>
    <property type="evidence" value="ECO:0007669"/>
    <property type="project" value="TreeGrafter"/>
</dbReference>
<evidence type="ECO:0000256" key="10">
    <source>
        <dbReference type="ARBA" id="ARBA00022833"/>
    </source>
</evidence>
<evidence type="ECO:0000256" key="16">
    <source>
        <dbReference type="PROSITE-ProRule" id="PRU00723"/>
    </source>
</evidence>
<dbReference type="FunFam" id="3.40.50.300:FF:000277">
    <property type="entry name" value="ATP-dependent zinc metalloprotease FtsH"/>
    <property type="match status" value="1"/>
</dbReference>
<dbReference type="InterPro" id="IPR003960">
    <property type="entry name" value="ATPase_AAA_CS"/>
</dbReference>
<evidence type="ECO:0000313" key="20">
    <source>
        <dbReference type="Proteomes" id="UP000663891"/>
    </source>
</evidence>
<feature type="compositionally biased region" description="Polar residues" evidence="17">
    <location>
        <begin position="339"/>
        <end position="349"/>
    </location>
</feature>
<keyword evidence="11" id="KW-0067">ATP-binding</keyword>
<keyword evidence="15" id="KW-0472">Membrane</keyword>
<dbReference type="InterPro" id="IPR003593">
    <property type="entry name" value="AAA+_ATPase"/>
</dbReference>
<dbReference type="SUPFAM" id="SSF140990">
    <property type="entry name" value="FtsH protease domain-like"/>
    <property type="match status" value="1"/>
</dbReference>
<dbReference type="GO" id="GO:0005524">
    <property type="term" value="F:ATP binding"/>
    <property type="evidence" value="ECO:0007669"/>
    <property type="project" value="UniProtKB-KW"/>
</dbReference>
<feature type="compositionally biased region" description="Basic and acidic residues" evidence="17">
    <location>
        <begin position="272"/>
        <end position="290"/>
    </location>
</feature>
<evidence type="ECO:0000256" key="11">
    <source>
        <dbReference type="ARBA" id="ARBA00022840"/>
    </source>
</evidence>
<dbReference type="Pfam" id="PF00004">
    <property type="entry name" value="AAA"/>
    <property type="match status" value="1"/>
</dbReference>
<feature type="compositionally biased region" description="Low complexity" evidence="17">
    <location>
        <begin position="381"/>
        <end position="410"/>
    </location>
</feature>
<keyword evidence="10 16" id="KW-0862">Zinc</keyword>
<feature type="compositionally biased region" description="Low complexity" evidence="17">
    <location>
        <begin position="152"/>
        <end position="162"/>
    </location>
</feature>
<feature type="zinc finger region" description="C3H1-type" evidence="16">
    <location>
        <begin position="3"/>
        <end position="29"/>
    </location>
</feature>
<comment type="subcellular location">
    <subcellularLocation>
        <location evidence="2">Membrane</location>
        <topology evidence="2">Multi-pass membrane protein</topology>
    </subcellularLocation>
</comment>
<dbReference type="Gene3D" id="1.10.8.60">
    <property type="match status" value="1"/>
</dbReference>
<dbReference type="PROSITE" id="PS00674">
    <property type="entry name" value="AAA"/>
    <property type="match status" value="1"/>
</dbReference>
<evidence type="ECO:0000256" key="7">
    <source>
        <dbReference type="ARBA" id="ARBA00022723"/>
    </source>
</evidence>
<feature type="compositionally biased region" description="Basic and acidic residues" evidence="17">
    <location>
        <begin position="465"/>
        <end position="480"/>
    </location>
</feature>
<evidence type="ECO:0000256" key="2">
    <source>
        <dbReference type="ARBA" id="ARBA00004141"/>
    </source>
</evidence>
<dbReference type="Gene3D" id="1.20.58.760">
    <property type="entry name" value="Peptidase M41"/>
    <property type="match status" value="1"/>
</dbReference>
<feature type="compositionally biased region" description="Low complexity" evidence="17">
    <location>
        <begin position="244"/>
        <end position="261"/>
    </location>
</feature>
<evidence type="ECO:0000256" key="4">
    <source>
        <dbReference type="ARBA" id="ARBA00010550"/>
    </source>
</evidence>
<dbReference type="SMART" id="SM00356">
    <property type="entry name" value="ZnF_C3H1"/>
    <property type="match status" value="2"/>
</dbReference>
<comment type="similarity">
    <text evidence="3">In the C-terminal section; belongs to the peptidase M41 family.</text>
</comment>
<evidence type="ECO:0000256" key="13">
    <source>
        <dbReference type="ARBA" id="ARBA00022989"/>
    </source>
</evidence>
<dbReference type="GO" id="GO:0006515">
    <property type="term" value="P:protein quality control for misfolded or incompletely synthesized proteins"/>
    <property type="evidence" value="ECO:0007669"/>
    <property type="project" value="TreeGrafter"/>
</dbReference>
<evidence type="ECO:0000256" key="12">
    <source>
        <dbReference type="ARBA" id="ARBA00022946"/>
    </source>
</evidence>
<evidence type="ECO:0000313" key="19">
    <source>
        <dbReference type="EMBL" id="CAF1133065.1"/>
    </source>
</evidence>
<dbReference type="Pfam" id="PF15663">
    <property type="entry name" value="zf-CCCH_3"/>
    <property type="match status" value="1"/>
</dbReference>
<dbReference type="SMART" id="SM00382">
    <property type="entry name" value="AAA"/>
    <property type="match status" value="1"/>
</dbReference>
<evidence type="ECO:0000256" key="17">
    <source>
        <dbReference type="SAM" id="MobiDB-lite"/>
    </source>
</evidence>
<dbReference type="GO" id="GO:0005743">
    <property type="term" value="C:mitochondrial inner membrane"/>
    <property type="evidence" value="ECO:0007669"/>
    <property type="project" value="TreeGrafter"/>
</dbReference>
<dbReference type="PROSITE" id="PS50103">
    <property type="entry name" value="ZF_C3H1"/>
    <property type="match status" value="2"/>
</dbReference>
<dbReference type="GO" id="GO:0004176">
    <property type="term" value="F:ATP-dependent peptidase activity"/>
    <property type="evidence" value="ECO:0007669"/>
    <property type="project" value="InterPro"/>
</dbReference>
<dbReference type="InterPro" id="IPR037219">
    <property type="entry name" value="Peptidase_M41-like"/>
</dbReference>
<dbReference type="GO" id="GO:0016887">
    <property type="term" value="F:ATP hydrolysis activity"/>
    <property type="evidence" value="ECO:0007669"/>
    <property type="project" value="InterPro"/>
</dbReference>
<dbReference type="FunFam" id="1.10.8.60:FF:000001">
    <property type="entry name" value="ATP-dependent zinc metalloprotease FtsH"/>
    <property type="match status" value="1"/>
</dbReference>
<feature type="zinc finger region" description="C3H1-type" evidence="16">
    <location>
        <begin position="36"/>
        <end position="57"/>
    </location>
</feature>
<dbReference type="HAMAP" id="MF_01458">
    <property type="entry name" value="FtsH"/>
    <property type="match status" value="1"/>
</dbReference>
<keyword evidence="9" id="KW-0378">Hydrolase</keyword>
<feature type="compositionally biased region" description="Basic and acidic residues" evidence="17">
    <location>
        <begin position="364"/>
        <end position="376"/>
    </location>
</feature>
<dbReference type="PANTHER" id="PTHR23076:SF97">
    <property type="entry name" value="ATP-DEPENDENT ZINC METALLOPROTEASE YME1L1"/>
    <property type="match status" value="1"/>
</dbReference>
<feature type="compositionally biased region" description="Basic and acidic residues" evidence="17">
    <location>
        <begin position="323"/>
        <end position="335"/>
    </location>
</feature>
<evidence type="ECO:0000256" key="8">
    <source>
        <dbReference type="ARBA" id="ARBA00022741"/>
    </source>
</evidence>
<dbReference type="Gene3D" id="4.10.1000.10">
    <property type="entry name" value="Zinc finger, CCCH-type"/>
    <property type="match status" value="1"/>
</dbReference>
<keyword evidence="13" id="KW-1133">Transmembrane helix</keyword>
<name>A0A814RIW9_9BILA</name>
<proteinExistence type="inferred from homology"/>
<dbReference type="EMBL" id="CAJNON010000239">
    <property type="protein sequence ID" value="CAF1133065.1"/>
    <property type="molecule type" value="Genomic_DNA"/>
</dbReference>
<evidence type="ECO:0000256" key="14">
    <source>
        <dbReference type="ARBA" id="ARBA00023049"/>
    </source>
</evidence>
<comment type="cofactor">
    <cofactor evidence="1">
        <name>Zn(2+)</name>
        <dbReference type="ChEBI" id="CHEBI:29105"/>
    </cofactor>
</comment>
<evidence type="ECO:0000259" key="18">
    <source>
        <dbReference type="PROSITE" id="PS50103"/>
    </source>
</evidence>
<dbReference type="InterPro" id="IPR005936">
    <property type="entry name" value="FtsH"/>
</dbReference>
<dbReference type="PANTHER" id="PTHR23076">
    <property type="entry name" value="METALLOPROTEASE M41 FTSH"/>
    <property type="match status" value="1"/>
</dbReference>
<dbReference type="Proteomes" id="UP000663891">
    <property type="component" value="Unassembled WGS sequence"/>
</dbReference>
<evidence type="ECO:0000256" key="15">
    <source>
        <dbReference type="ARBA" id="ARBA00023136"/>
    </source>
</evidence>
<dbReference type="GO" id="GO:0008270">
    <property type="term" value="F:zinc ion binding"/>
    <property type="evidence" value="ECO:0007669"/>
    <property type="project" value="UniProtKB-KW"/>
</dbReference>
<dbReference type="InterPro" id="IPR041569">
    <property type="entry name" value="AAA_lid_3"/>
</dbReference>
<feature type="region of interest" description="Disordered" evidence="17">
    <location>
        <begin position="135"/>
        <end position="162"/>
    </location>
</feature>
<keyword evidence="5" id="KW-0645">Protease</keyword>
<organism evidence="19 20">
    <name type="scientific">Adineta steineri</name>
    <dbReference type="NCBI Taxonomy" id="433720"/>
    <lineage>
        <taxon>Eukaryota</taxon>
        <taxon>Metazoa</taxon>
        <taxon>Spiralia</taxon>
        <taxon>Gnathifera</taxon>
        <taxon>Rotifera</taxon>
        <taxon>Eurotatoria</taxon>
        <taxon>Bdelloidea</taxon>
        <taxon>Adinetida</taxon>
        <taxon>Adinetidae</taxon>
        <taxon>Adineta</taxon>
    </lineage>
</organism>
<feature type="domain" description="C3H1-type" evidence="18">
    <location>
        <begin position="36"/>
        <end position="57"/>
    </location>
</feature>
<comment type="caution">
    <text evidence="19">The sequence shown here is derived from an EMBL/GenBank/DDBJ whole genome shotgun (WGS) entry which is preliminary data.</text>
</comment>
<evidence type="ECO:0000256" key="3">
    <source>
        <dbReference type="ARBA" id="ARBA00010044"/>
    </source>
</evidence>
<dbReference type="InterPro" id="IPR000642">
    <property type="entry name" value="Peptidase_M41"/>
</dbReference>
<feature type="region of interest" description="Disordered" evidence="17">
    <location>
        <begin position="240"/>
        <end position="292"/>
    </location>
</feature>
<dbReference type="Pfam" id="PF01434">
    <property type="entry name" value="Peptidase_M41"/>
    <property type="match status" value="1"/>
</dbReference>
<feature type="compositionally biased region" description="Low complexity" evidence="17">
    <location>
        <begin position="488"/>
        <end position="499"/>
    </location>
</feature>
<dbReference type="CDD" id="cd19501">
    <property type="entry name" value="RecA-like_FtsH"/>
    <property type="match status" value="1"/>
</dbReference>
<dbReference type="GO" id="GO:0004222">
    <property type="term" value="F:metalloendopeptidase activity"/>
    <property type="evidence" value="ECO:0007669"/>
    <property type="project" value="InterPro"/>
</dbReference>
<evidence type="ECO:0000256" key="1">
    <source>
        <dbReference type="ARBA" id="ARBA00001947"/>
    </source>
</evidence>
<dbReference type="InterPro" id="IPR000571">
    <property type="entry name" value="Znf_CCCH"/>
</dbReference>
<evidence type="ECO:0000256" key="5">
    <source>
        <dbReference type="ARBA" id="ARBA00022670"/>
    </source>
</evidence>
<gene>
    <name evidence="19" type="ORF">VCS650_LOCUS21845</name>
</gene>
<evidence type="ECO:0000256" key="9">
    <source>
        <dbReference type="ARBA" id="ARBA00022801"/>
    </source>
</evidence>
<sequence length="1107" mass="122847">MHKSNEDCFYFLTSSCTKGSSCTYRHSPLAVACNVICPSWSRGNCPDPACPYRHSRAQRPMVNNGILCFYENTPTGCLKLDCTFIHSRPRMNLLNPSTIRPVTTNFVRKDVTKSLITNIPSTDIPEAKLITNSSQSTINEPQSIIPNTPLESSSTSVMTPPSTVKNETIIRRVAIPSAVESSNEIKDSSDNNNNNHSMIKCTTRSVITDSAKEAQEEITTSQSRLIVNRNVVLTEPSNISTRKVVQTKPSPSSSSNRVVVSADTVKSPSKGKKNDADCSEQENKTKRFKQDSQSMINISFPCSTPTIINRVSLIPAKESTSTNDKKPVRLNRDRLPATNGISSTSTSKQSNEEKLSAGTELSQEQERRTMRLERFQKKTVSPPRSIISSSSSSSLTNTNDKSSNSSNTRNVITAPSNERKRTASETTMKDTPPTKRTTVSSAQAQSSPRQTNSSPNVLTHSRSSSVRDKNRDKQTDDRITKNVQQKNSSPQSESVVSSTVRWQRNMNQNVTTAIERVFNGLSKEKLQKLSVSSSSCLSCRVGIMQHMNHKDLLKVENLVFNQVRGFKTKHSSSSHSEDTFNLNDQQKIRIAFAKGYAAATNQPTTEKRPSLFERIRVILFYSILIILILNIISTLTGDGDGITTAFPLASKYEVSSEDVKVNFSDVRGAEEAKEELMDIVAYLNEPNKYTKLGARLPKGVLLVGSPGIGKTLLARAVAGEAGVPFFHTSGSEFDDMFAGAGARHVRQLFTTAKSHAPCVIFIDEIDSVGAKRSSSQLHPYANQTINQLLTEMDGFKKNEGIIVLAATNRRDYLDSALLRPGRFDSEVYIAPPDLRGRKEIFELYLSKMKHDPSIDIEYLARGTTGFTGAEIENMVNQAALYAAQLNCLFVSMKHLEWARDKVLMGPAKKSKLPDFETNNITAYHEAGHTIVRYYTRDTDPLHKVTIIPRGQALGFTAHIPIKETYNRTRSQLLAEMDVMMGGRVAEEQIFGTDKITTGASNDFSQATKLAANMVKQFGMSDKIGTRSFQEEEQDAGLGFVRVNNISPTMQEMIDLEIKQLMEESYDRAKILLKKHAHELKILAETLLHFETLSADEVKSLIEGRRIH</sequence>
<dbReference type="OrthoDB" id="1413014at2759"/>
<accession>A0A814RIW9</accession>
<dbReference type="AlphaFoldDB" id="A0A814RIW9"/>
<comment type="similarity">
    <text evidence="4">In the N-terminal section; belongs to the AAA ATPase family.</text>
</comment>
<dbReference type="InterPro" id="IPR041686">
    <property type="entry name" value="Znf-CCCH_3"/>
</dbReference>
<feature type="region of interest" description="Disordered" evidence="17">
    <location>
        <begin position="179"/>
        <end position="198"/>
    </location>
</feature>
<dbReference type="NCBIfam" id="TIGR01241">
    <property type="entry name" value="FtsH_fam"/>
    <property type="match status" value="1"/>
</dbReference>
<dbReference type="SUPFAM" id="SSF52540">
    <property type="entry name" value="P-loop containing nucleoside triphosphate hydrolases"/>
    <property type="match status" value="1"/>
</dbReference>